<sequence length="114" mass="12334">MLSMAEKSAIAITILILAISSTTAAAAAETLPTLLPKEQPEGKADISGWLRRSRFDLLKLWRHSQLFKPGSQHNGSVIVFDGTDEQRNGQAMLQKCRSCGGCEPLLSQTGSPRP</sequence>
<dbReference type="AlphaFoldDB" id="A0A2T3AAY2"/>
<protein>
    <submittedName>
        <fullName evidence="2">Uncharacterized protein</fullName>
    </submittedName>
</protein>
<keyword evidence="3" id="KW-1185">Reference proteome</keyword>
<organism evidence="2 3">
    <name type="scientific">Coniella lustricola</name>
    <dbReference type="NCBI Taxonomy" id="2025994"/>
    <lineage>
        <taxon>Eukaryota</taxon>
        <taxon>Fungi</taxon>
        <taxon>Dikarya</taxon>
        <taxon>Ascomycota</taxon>
        <taxon>Pezizomycotina</taxon>
        <taxon>Sordariomycetes</taxon>
        <taxon>Sordariomycetidae</taxon>
        <taxon>Diaporthales</taxon>
        <taxon>Schizoparmaceae</taxon>
        <taxon>Coniella</taxon>
    </lineage>
</organism>
<reference evidence="2 3" key="1">
    <citation type="journal article" date="2018" name="Mycol. Prog.">
        <title>Coniella lustricola, a new species from submerged detritus.</title>
        <authorList>
            <person name="Raudabaugh D.B."/>
            <person name="Iturriaga T."/>
            <person name="Carver A."/>
            <person name="Mondo S."/>
            <person name="Pangilinan J."/>
            <person name="Lipzen A."/>
            <person name="He G."/>
            <person name="Amirebrahimi M."/>
            <person name="Grigoriev I.V."/>
            <person name="Miller A.N."/>
        </authorList>
    </citation>
    <scope>NUCLEOTIDE SEQUENCE [LARGE SCALE GENOMIC DNA]</scope>
    <source>
        <strain evidence="2 3">B22-T-1</strain>
    </source>
</reference>
<proteinExistence type="predicted"/>
<name>A0A2T3AAY2_9PEZI</name>
<dbReference type="Proteomes" id="UP000241462">
    <property type="component" value="Unassembled WGS sequence"/>
</dbReference>
<evidence type="ECO:0000313" key="2">
    <source>
        <dbReference type="EMBL" id="PSR89027.1"/>
    </source>
</evidence>
<gene>
    <name evidence="2" type="ORF">BD289DRAFT_431319</name>
</gene>
<evidence type="ECO:0000256" key="1">
    <source>
        <dbReference type="SAM" id="SignalP"/>
    </source>
</evidence>
<accession>A0A2T3AAY2</accession>
<dbReference type="InParanoid" id="A0A2T3AAY2"/>
<feature type="chain" id="PRO_5015599754" evidence="1">
    <location>
        <begin position="29"/>
        <end position="114"/>
    </location>
</feature>
<keyword evidence="1" id="KW-0732">Signal</keyword>
<evidence type="ECO:0000313" key="3">
    <source>
        <dbReference type="Proteomes" id="UP000241462"/>
    </source>
</evidence>
<feature type="signal peptide" evidence="1">
    <location>
        <begin position="1"/>
        <end position="28"/>
    </location>
</feature>
<dbReference type="EMBL" id="KZ678422">
    <property type="protein sequence ID" value="PSR89027.1"/>
    <property type="molecule type" value="Genomic_DNA"/>
</dbReference>